<evidence type="ECO:0000313" key="3">
    <source>
        <dbReference type="Proteomes" id="UP000199698"/>
    </source>
</evidence>
<dbReference type="RefSeq" id="WP_091122586.1">
    <property type="nucleotide sequence ID" value="NZ_FMBA01000017.1"/>
</dbReference>
<feature type="transmembrane region" description="Helical" evidence="1">
    <location>
        <begin position="43"/>
        <end position="68"/>
    </location>
</feature>
<gene>
    <name evidence="2" type="ORF">GA0061080_101712</name>
</gene>
<dbReference type="Proteomes" id="UP000199698">
    <property type="component" value="Unassembled WGS sequence"/>
</dbReference>
<name>A0A1C4B4N9_9GAMM</name>
<evidence type="ECO:0000313" key="2">
    <source>
        <dbReference type="EMBL" id="SCC01754.1"/>
    </source>
</evidence>
<keyword evidence="1" id="KW-0472">Membrane</keyword>
<accession>A0A1C4B4N9</accession>
<evidence type="ECO:0000256" key="1">
    <source>
        <dbReference type="SAM" id="Phobius"/>
    </source>
</evidence>
<protein>
    <submittedName>
        <fullName evidence="2">Uncharacterized protein</fullName>
    </submittedName>
</protein>
<proteinExistence type="predicted"/>
<feature type="transmembrane region" description="Helical" evidence="1">
    <location>
        <begin position="91"/>
        <end position="109"/>
    </location>
</feature>
<dbReference type="STRING" id="1798183.GA0061080_101712"/>
<dbReference type="EMBL" id="FMBA01000017">
    <property type="protein sequence ID" value="SCC01754.1"/>
    <property type="molecule type" value="Genomic_DNA"/>
</dbReference>
<sequence length="131" mass="15192">MMDVLQDIIGRAFFVTLIAVLLIFVGLFIQLLSNVIIKQVKLAVFATLIIGLLTFVGLFIQLLCNVIIKQVKSDKISDKILMKHYNMLKKYKDNVFFAFLCYGILYRYGMKLNQKAFDVYKQCMIKRNLPL</sequence>
<organism evidence="2 3">
    <name type="scientific">Gilliamella intestini</name>
    <dbReference type="NCBI Taxonomy" id="1798183"/>
    <lineage>
        <taxon>Bacteria</taxon>
        <taxon>Pseudomonadati</taxon>
        <taxon>Pseudomonadota</taxon>
        <taxon>Gammaproteobacteria</taxon>
        <taxon>Orbales</taxon>
        <taxon>Orbaceae</taxon>
        <taxon>Gilliamella</taxon>
    </lineage>
</organism>
<dbReference type="AlphaFoldDB" id="A0A1C4B4N9"/>
<keyword evidence="1" id="KW-0812">Transmembrane</keyword>
<reference evidence="3" key="1">
    <citation type="submission" date="2016-08" db="EMBL/GenBank/DDBJ databases">
        <authorList>
            <person name="Varghese N."/>
            <person name="Submissions Spin"/>
        </authorList>
    </citation>
    <scope>NUCLEOTIDE SEQUENCE [LARGE SCALE GENOMIC DNA]</scope>
    <source>
        <strain evidence="3">R-53144</strain>
    </source>
</reference>
<keyword evidence="1" id="KW-1133">Transmembrane helix</keyword>
<dbReference type="OrthoDB" id="7066496at2"/>
<feature type="transmembrane region" description="Helical" evidence="1">
    <location>
        <begin position="12"/>
        <end position="37"/>
    </location>
</feature>
<keyword evidence="3" id="KW-1185">Reference proteome</keyword>